<keyword evidence="2" id="KW-1185">Reference proteome</keyword>
<proteinExistence type="predicted"/>
<accession>A0ABQ8M701</accession>
<evidence type="ECO:0000313" key="1">
    <source>
        <dbReference type="EMBL" id="KAI2657598.1"/>
    </source>
</evidence>
<evidence type="ECO:0000313" key="2">
    <source>
        <dbReference type="Proteomes" id="UP000830375"/>
    </source>
</evidence>
<gene>
    <name evidence="1" type="ORF">H4Q32_008953</name>
</gene>
<dbReference type="Proteomes" id="UP000830375">
    <property type="component" value="Unassembled WGS sequence"/>
</dbReference>
<comment type="caution">
    <text evidence="1">The sequence shown here is derived from an EMBL/GenBank/DDBJ whole genome shotgun (WGS) entry which is preliminary data.</text>
</comment>
<name>A0ABQ8M701_LABRO</name>
<organism evidence="1 2">
    <name type="scientific">Labeo rohita</name>
    <name type="common">Indian major carp</name>
    <name type="synonym">Cyprinus rohita</name>
    <dbReference type="NCBI Taxonomy" id="84645"/>
    <lineage>
        <taxon>Eukaryota</taxon>
        <taxon>Metazoa</taxon>
        <taxon>Chordata</taxon>
        <taxon>Craniata</taxon>
        <taxon>Vertebrata</taxon>
        <taxon>Euteleostomi</taxon>
        <taxon>Actinopterygii</taxon>
        <taxon>Neopterygii</taxon>
        <taxon>Teleostei</taxon>
        <taxon>Ostariophysi</taxon>
        <taxon>Cypriniformes</taxon>
        <taxon>Cyprinidae</taxon>
        <taxon>Labeoninae</taxon>
        <taxon>Labeonini</taxon>
        <taxon>Labeo</taxon>
    </lineage>
</organism>
<protein>
    <submittedName>
        <fullName evidence="1">Uncharacterized protein</fullName>
    </submittedName>
</protein>
<dbReference type="EMBL" id="JACTAM010000013">
    <property type="protein sequence ID" value="KAI2657598.1"/>
    <property type="molecule type" value="Genomic_DNA"/>
</dbReference>
<reference evidence="1 2" key="1">
    <citation type="submission" date="2022-01" db="EMBL/GenBank/DDBJ databases">
        <title>A high-quality chromosome-level genome assembly of rohu carp, Labeo rohita.</title>
        <authorList>
            <person name="Arick M.A. II"/>
            <person name="Hsu C.-Y."/>
            <person name="Magbanua Z."/>
            <person name="Pechanova O."/>
            <person name="Grover C."/>
            <person name="Miller E."/>
            <person name="Thrash A."/>
            <person name="Ezzel L."/>
            <person name="Alam S."/>
            <person name="Benzie J."/>
            <person name="Hamilton M."/>
            <person name="Karsi A."/>
            <person name="Lawrence M.L."/>
            <person name="Peterson D.G."/>
        </authorList>
    </citation>
    <scope>NUCLEOTIDE SEQUENCE [LARGE SCALE GENOMIC DNA]</scope>
    <source>
        <strain evidence="2">BAU-BD-2019</strain>
        <tissue evidence="1">Blood</tissue>
    </source>
</reference>
<sequence>MRSATFLGVATGAVSPPVALEMGVGLLCQLFQMWGQVAAGMMNLIEWLLGDEQSDTGCEESLDLDEEFLFEKGDLNLWAEPLLWARMLHGHLSALGGVTHSPGVSAAELDRLSAVAKSNALVAERSMKALPALPQFSSTIEYAKISLLKERTSLAQILLDTLRSLDDCERLRK</sequence>